<evidence type="ECO:0000313" key="1">
    <source>
        <dbReference type="EMBL" id="TFU91173.1"/>
    </source>
</evidence>
<gene>
    <name evidence="1" type="ORF">E4T88_04095</name>
</gene>
<evidence type="ECO:0000313" key="2">
    <source>
        <dbReference type="Proteomes" id="UP000298285"/>
    </source>
</evidence>
<reference evidence="1 2" key="1">
    <citation type="submission" date="2019-03" db="EMBL/GenBank/DDBJ databases">
        <title>Diversity of the mouse oral microbiome.</title>
        <authorList>
            <person name="Joseph S."/>
            <person name="Aduse-Opoku J."/>
            <person name="Curtis M."/>
            <person name="Wade W."/>
            <person name="Hashim A."/>
        </authorList>
    </citation>
    <scope>NUCLEOTIDE SEQUENCE [LARGE SCALE GENOMIC DNA]</scope>
    <source>
        <strain evidence="1 2">P11</strain>
    </source>
</reference>
<accession>A0A4Y9IRH7</accession>
<dbReference type="Proteomes" id="UP000298285">
    <property type="component" value="Unassembled WGS sequence"/>
</dbReference>
<proteinExistence type="predicted"/>
<protein>
    <recommendedName>
        <fullName evidence="3">Redoxin domain-containing protein</fullName>
    </recommendedName>
</protein>
<dbReference type="AlphaFoldDB" id="A0A4Y9IRH7"/>
<sequence>MDEKSIYIILISCLLISCSNRLDQKSIEKEWVGKTIIFPEGSSPYSVKSDSTYNKFTFPYKLVIFTDSTGCTGCKLNLEAWKKYMTESESSFRGKLDFIFYFQLQDEKELYYLLRAEEFDQTVFIDKAMVFNKVNILPDNPEFQCFLLNRENKILSIGNPVIDPHRWEIYKEIINNDKE</sequence>
<comment type="caution">
    <text evidence="1">The sequence shown here is derived from an EMBL/GenBank/DDBJ whole genome shotgun (WGS) entry which is preliminary data.</text>
</comment>
<name>A0A4Y9IRH7_9BACT</name>
<dbReference type="EMBL" id="SPPK01000001">
    <property type="protein sequence ID" value="TFU91173.1"/>
    <property type="molecule type" value="Genomic_DNA"/>
</dbReference>
<dbReference type="RefSeq" id="WP_135104188.1">
    <property type="nucleotide sequence ID" value="NZ_JADGKW010000001.1"/>
</dbReference>
<organism evidence="1 2">
    <name type="scientific">Dysgonomonas mossii</name>
    <dbReference type="NCBI Taxonomy" id="163665"/>
    <lineage>
        <taxon>Bacteria</taxon>
        <taxon>Pseudomonadati</taxon>
        <taxon>Bacteroidota</taxon>
        <taxon>Bacteroidia</taxon>
        <taxon>Bacteroidales</taxon>
        <taxon>Dysgonomonadaceae</taxon>
        <taxon>Dysgonomonas</taxon>
    </lineage>
</organism>
<dbReference type="OrthoDB" id="1449040at2"/>
<dbReference type="PROSITE" id="PS51257">
    <property type="entry name" value="PROKAR_LIPOPROTEIN"/>
    <property type="match status" value="1"/>
</dbReference>
<evidence type="ECO:0008006" key="3">
    <source>
        <dbReference type="Google" id="ProtNLM"/>
    </source>
</evidence>